<dbReference type="EMBL" id="FR928212">
    <property type="protein sequence ID" value="CDQ96963.1"/>
    <property type="molecule type" value="Genomic_DNA"/>
</dbReference>
<feature type="non-terminal residue" evidence="3">
    <location>
        <position position="1"/>
    </location>
</feature>
<organism evidence="3 4">
    <name type="scientific">Oncorhynchus mykiss</name>
    <name type="common">Rainbow trout</name>
    <name type="synonym">Salmo gairdneri</name>
    <dbReference type="NCBI Taxonomy" id="8022"/>
    <lineage>
        <taxon>Eukaryota</taxon>
        <taxon>Metazoa</taxon>
        <taxon>Chordata</taxon>
        <taxon>Craniata</taxon>
        <taxon>Vertebrata</taxon>
        <taxon>Euteleostomi</taxon>
        <taxon>Actinopterygii</taxon>
        <taxon>Neopterygii</taxon>
        <taxon>Teleostei</taxon>
        <taxon>Protacanthopterygii</taxon>
        <taxon>Salmoniformes</taxon>
        <taxon>Salmonidae</taxon>
        <taxon>Salmoninae</taxon>
        <taxon>Oncorhynchus</taxon>
    </lineage>
</organism>
<proteinExistence type="predicted"/>
<evidence type="ECO:0000313" key="3">
    <source>
        <dbReference type="EMBL" id="CDQ96963.1"/>
    </source>
</evidence>
<gene>
    <name evidence="3" type="ORF">GSONMT00037758001</name>
</gene>
<reference evidence="3" key="2">
    <citation type="submission" date="2014-03" db="EMBL/GenBank/DDBJ databases">
        <authorList>
            <person name="Genoscope - CEA"/>
        </authorList>
    </citation>
    <scope>NUCLEOTIDE SEQUENCE</scope>
</reference>
<dbReference type="PaxDb" id="8022-A0A060YYL4"/>
<protein>
    <submittedName>
        <fullName evidence="3">Uncharacterized protein</fullName>
    </submittedName>
</protein>
<dbReference type="STRING" id="8022.A0A060YYL4"/>
<reference evidence="3" key="1">
    <citation type="journal article" date="2014" name="Nat. Commun.">
        <title>The rainbow trout genome provides novel insights into evolution after whole-genome duplication in vertebrates.</title>
        <authorList>
            <person name="Berthelot C."/>
            <person name="Brunet F."/>
            <person name="Chalopin D."/>
            <person name="Juanchich A."/>
            <person name="Bernard M."/>
            <person name="Noel B."/>
            <person name="Bento P."/>
            <person name="Da Silva C."/>
            <person name="Labadie K."/>
            <person name="Alberti A."/>
            <person name="Aury J.M."/>
            <person name="Louis A."/>
            <person name="Dehais P."/>
            <person name="Bardou P."/>
            <person name="Montfort J."/>
            <person name="Klopp C."/>
            <person name="Cabau C."/>
            <person name="Gaspin C."/>
            <person name="Thorgaard G.H."/>
            <person name="Boussaha M."/>
            <person name="Quillet E."/>
            <person name="Guyomard R."/>
            <person name="Galiana D."/>
            <person name="Bobe J."/>
            <person name="Volff J.N."/>
            <person name="Genet C."/>
            <person name="Wincker P."/>
            <person name="Jaillon O."/>
            <person name="Roest Crollius H."/>
            <person name="Guiguen Y."/>
        </authorList>
    </citation>
    <scope>NUCLEOTIDE SEQUENCE [LARGE SCALE GENOMIC DNA]</scope>
</reference>
<dbReference type="AlphaFoldDB" id="A0A060YYL4"/>
<feature type="chain" id="PRO_5001592040" evidence="2">
    <location>
        <begin position="19"/>
        <end position="487"/>
    </location>
</feature>
<accession>A0A060YYL4</accession>
<feature type="compositionally biased region" description="Low complexity" evidence="1">
    <location>
        <begin position="325"/>
        <end position="335"/>
    </location>
</feature>
<dbReference type="Proteomes" id="UP000193380">
    <property type="component" value="Unassembled WGS sequence"/>
</dbReference>
<evidence type="ECO:0000256" key="2">
    <source>
        <dbReference type="SAM" id="SignalP"/>
    </source>
</evidence>
<sequence length="487" mass="53688">LSCLWYFTVSLSLSTVDSYVEVAQFAVPMSMCEMPDSLQDAREPTIAQLLQEKALYSFSEWPKDRVIINRLDSICHAILKGKWPSSSQQYDSPSSLANTCVPNIVHQRAGFISARVQPSQSLNFNIPAPPVTRLPKYKSRDAGECSQGGWRLTSLPLLQERLVAPPYLPELKRGRRAFEYKAEVLSKQCHTGENMPVTVSNRGGALLLNGWQEAAMDLSKAGDLGIGGDAAATVGHMSHQVHPVARKLPAMSAMQGSVGKDMAGILQAGLIHPVTGQIVNGNLRCDDAIMRRRRGRRRNMETVDIGFVKSRGMHVQEKQGRVEVTSHSAVSSTSSPPECPPGTSTPTLSEVVAIDREAANNGLMEWLRQNPNCSMEVPTFAPSPGSAILHSFVERPKQRRHRCKDPTKLDVNSLTGEERVPVVHRSTGRRVTILTQTHTPNTDAQAHITSLTLTMFPSHHFYESTVPDGNSKLWGNFSIFCKQNMFD</sequence>
<feature type="signal peptide" evidence="2">
    <location>
        <begin position="1"/>
        <end position="18"/>
    </location>
</feature>
<name>A0A060YYL4_ONCMY</name>
<keyword evidence="2" id="KW-0732">Signal</keyword>
<feature type="region of interest" description="Disordered" evidence="1">
    <location>
        <begin position="314"/>
        <end position="345"/>
    </location>
</feature>
<evidence type="ECO:0000313" key="4">
    <source>
        <dbReference type="Proteomes" id="UP000193380"/>
    </source>
</evidence>
<dbReference type="InterPro" id="IPR051493">
    <property type="entry name" value="CHD"/>
</dbReference>
<evidence type="ECO:0000256" key="1">
    <source>
        <dbReference type="SAM" id="MobiDB-lite"/>
    </source>
</evidence>
<dbReference type="PANTHER" id="PTHR46850:SF1">
    <property type="entry name" value="CHROMODOMAIN-HELICASE-DNA-BINDING PROTEIN 9"/>
    <property type="match status" value="1"/>
</dbReference>
<dbReference type="SUPFAM" id="SSF160481">
    <property type="entry name" value="BRK domain-like"/>
    <property type="match status" value="1"/>
</dbReference>
<dbReference type="PANTHER" id="PTHR46850">
    <property type="entry name" value="CHROMODOMAIN-HELICASE-DNA-BINDING PROTEIN 9"/>
    <property type="match status" value="1"/>
</dbReference>
<dbReference type="InterPro" id="IPR037259">
    <property type="entry name" value="BRK_sf"/>
</dbReference>